<organism evidence="3 4">
    <name type="scientific">Leucobacter rhizosphaerae</name>
    <dbReference type="NCBI Taxonomy" id="2932245"/>
    <lineage>
        <taxon>Bacteria</taxon>
        <taxon>Bacillati</taxon>
        <taxon>Actinomycetota</taxon>
        <taxon>Actinomycetes</taxon>
        <taxon>Micrococcales</taxon>
        <taxon>Microbacteriaceae</taxon>
        <taxon>Leucobacter</taxon>
    </lineage>
</organism>
<feature type="compositionally biased region" description="Low complexity" evidence="1">
    <location>
        <begin position="53"/>
        <end position="130"/>
    </location>
</feature>
<proteinExistence type="predicted"/>
<name>A0ABY4FZE2_9MICO</name>
<feature type="transmembrane region" description="Helical" evidence="2">
    <location>
        <begin position="266"/>
        <end position="286"/>
    </location>
</feature>
<dbReference type="PANTHER" id="PTHR34980:SF2">
    <property type="entry name" value="INNER MEMBRANE PROTEIN YHAH-RELATED"/>
    <property type="match status" value="1"/>
</dbReference>
<dbReference type="Pfam" id="PF05656">
    <property type="entry name" value="DUF805"/>
    <property type="match status" value="1"/>
</dbReference>
<accession>A0ABY4FZE2</accession>
<evidence type="ECO:0000313" key="3">
    <source>
        <dbReference type="EMBL" id="UOQ61645.1"/>
    </source>
</evidence>
<dbReference type="RefSeq" id="WP_244688277.1">
    <property type="nucleotide sequence ID" value="NZ_CP095043.1"/>
</dbReference>
<dbReference type="PANTHER" id="PTHR34980">
    <property type="entry name" value="INNER MEMBRANE PROTEIN-RELATED-RELATED"/>
    <property type="match status" value="1"/>
</dbReference>
<reference evidence="3 4" key="1">
    <citation type="submission" date="2022-04" db="EMBL/GenBank/DDBJ databases">
        <title>Leucobacter sp. isolated from rhizosphere of onion.</title>
        <authorList>
            <person name="Won M."/>
            <person name="Lee C.-M."/>
            <person name="Woen H.-Y."/>
            <person name="Kwon S.-W."/>
        </authorList>
    </citation>
    <scope>NUCLEOTIDE SEQUENCE [LARGE SCALE GENOMIC DNA]</scope>
    <source>
        <strain evidence="3 4">H25R-14</strain>
    </source>
</reference>
<keyword evidence="2" id="KW-1133">Transmembrane helix</keyword>
<evidence type="ECO:0000256" key="1">
    <source>
        <dbReference type="SAM" id="MobiDB-lite"/>
    </source>
</evidence>
<evidence type="ECO:0000313" key="4">
    <source>
        <dbReference type="Proteomes" id="UP000831775"/>
    </source>
</evidence>
<keyword evidence="2" id="KW-0472">Membrane</keyword>
<feature type="region of interest" description="Disordered" evidence="1">
    <location>
        <begin position="1"/>
        <end position="150"/>
    </location>
</feature>
<feature type="transmembrane region" description="Helical" evidence="2">
    <location>
        <begin position="178"/>
        <end position="205"/>
    </location>
</feature>
<dbReference type="EMBL" id="CP095043">
    <property type="protein sequence ID" value="UOQ61645.1"/>
    <property type="molecule type" value="Genomic_DNA"/>
</dbReference>
<sequence>MTNPPNPEDSNPGGTPPVPPQAPQASENAQPVPPQPSEPSTPSAPQYAPPVQQPQQPQQPYGQQQPPQATGQQPPAPQYGQQPQQPYGQPQQPYGQPQYAQQAPYGAPQQGAPYGGAAPQQPYYPPAVGVPGPGEPFNGAAHPDDLTRPLYGASPTQAVKRFFKNYANFSGRASRSEYWWVALFFAVVSIVPMFLYIFGLVTLGVSASSYDSYSGYSSGSQAGTGVGAVMLIIAGIIFLAIGLGTIVPSLAISWRRLHDANFAGPLYFLTFIPYVGGLVVLVFMIISSNPAGRRFDR</sequence>
<keyword evidence="2" id="KW-0812">Transmembrane</keyword>
<keyword evidence="4" id="KW-1185">Reference proteome</keyword>
<gene>
    <name evidence="3" type="ORF">MUN76_06720</name>
</gene>
<feature type="transmembrane region" description="Helical" evidence="2">
    <location>
        <begin position="225"/>
        <end position="254"/>
    </location>
</feature>
<dbReference type="Proteomes" id="UP000831775">
    <property type="component" value="Chromosome"/>
</dbReference>
<protein>
    <submittedName>
        <fullName evidence="3">DUF805 domain-containing protein</fullName>
    </submittedName>
</protein>
<evidence type="ECO:0000256" key="2">
    <source>
        <dbReference type="SAM" id="Phobius"/>
    </source>
</evidence>
<dbReference type="InterPro" id="IPR008523">
    <property type="entry name" value="DUF805"/>
</dbReference>